<gene>
    <name evidence="1" type="ORF">MRB53_016554</name>
</gene>
<evidence type="ECO:0000313" key="2">
    <source>
        <dbReference type="Proteomes" id="UP001234297"/>
    </source>
</evidence>
<organism evidence="1 2">
    <name type="scientific">Persea americana</name>
    <name type="common">Avocado</name>
    <dbReference type="NCBI Taxonomy" id="3435"/>
    <lineage>
        <taxon>Eukaryota</taxon>
        <taxon>Viridiplantae</taxon>
        <taxon>Streptophyta</taxon>
        <taxon>Embryophyta</taxon>
        <taxon>Tracheophyta</taxon>
        <taxon>Spermatophyta</taxon>
        <taxon>Magnoliopsida</taxon>
        <taxon>Magnoliidae</taxon>
        <taxon>Laurales</taxon>
        <taxon>Lauraceae</taxon>
        <taxon>Persea</taxon>
    </lineage>
</organism>
<dbReference type="Proteomes" id="UP001234297">
    <property type="component" value="Chromosome 5"/>
</dbReference>
<sequence length="184" mass="18746">MARTRLARKRAPTPIESGEGPSGDLGGVPSGRLEGVPEVGFIGEPEAEQTAARTGKRRRGRDRTEFLVGHEVGTAATGDSSVRDGDGGPAPTTSEQARDMADIICPDVGVGEGEGAASDSDDEEYTAPLDELLASNDSDDPMDDGGSEGEKGSNGKRAGDDEGSDDIVPPTGGHNDGVTGVLRG</sequence>
<evidence type="ECO:0000313" key="1">
    <source>
        <dbReference type="EMBL" id="KAJ8639860.1"/>
    </source>
</evidence>
<comment type="caution">
    <text evidence="1">The sequence shown here is derived from an EMBL/GenBank/DDBJ whole genome shotgun (WGS) entry which is preliminary data.</text>
</comment>
<proteinExistence type="predicted"/>
<reference evidence="1 2" key="1">
    <citation type="journal article" date="2022" name="Hortic Res">
        <title>A haplotype resolved chromosomal level avocado genome allows analysis of novel avocado genes.</title>
        <authorList>
            <person name="Nath O."/>
            <person name="Fletcher S.J."/>
            <person name="Hayward A."/>
            <person name="Shaw L.M."/>
            <person name="Masouleh A.K."/>
            <person name="Furtado A."/>
            <person name="Henry R.J."/>
            <person name="Mitter N."/>
        </authorList>
    </citation>
    <scope>NUCLEOTIDE SEQUENCE [LARGE SCALE GENOMIC DNA]</scope>
    <source>
        <strain evidence="2">cv. Hass</strain>
    </source>
</reference>
<name>A0ACC2M2K1_PERAE</name>
<keyword evidence="2" id="KW-1185">Reference proteome</keyword>
<protein>
    <submittedName>
        <fullName evidence="1">Uncharacterized protein</fullName>
    </submittedName>
</protein>
<accession>A0ACC2M2K1</accession>
<dbReference type="EMBL" id="CM056813">
    <property type="protein sequence ID" value="KAJ8639860.1"/>
    <property type="molecule type" value="Genomic_DNA"/>
</dbReference>